<keyword evidence="2" id="KW-1185">Reference proteome</keyword>
<evidence type="ECO:0000313" key="2">
    <source>
        <dbReference type="Proteomes" id="UP001220010"/>
    </source>
</evidence>
<evidence type="ECO:0000313" key="1">
    <source>
        <dbReference type="EMBL" id="MDF0591483.1"/>
    </source>
</evidence>
<gene>
    <name evidence="1" type="ORF">P0O15_09960</name>
</gene>
<dbReference type="Proteomes" id="UP001220010">
    <property type="component" value="Unassembled WGS sequence"/>
</dbReference>
<accession>A0ABT5X9U8</accession>
<comment type="caution">
    <text evidence="1">The sequence shown here is derived from an EMBL/GenBank/DDBJ whole genome shotgun (WGS) entry which is preliminary data.</text>
</comment>
<reference evidence="1 2" key="1">
    <citation type="submission" date="2023-03" db="EMBL/GenBank/DDBJ databases">
        <title>WGS of Methanotrichaceae archaeon Mx.</title>
        <authorList>
            <person name="Sorokin D.Y."/>
            <person name="Merkel A.Y."/>
        </authorList>
    </citation>
    <scope>NUCLEOTIDE SEQUENCE [LARGE SCALE GENOMIC DNA]</scope>
    <source>
        <strain evidence="1 2">Mx</strain>
    </source>
</reference>
<organism evidence="1 2">
    <name type="scientific">Candidatus Methanocrinis natronophilus</name>
    <dbReference type="NCBI Taxonomy" id="3033396"/>
    <lineage>
        <taxon>Archaea</taxon>
        <taxon>Methanobacteriati</taxon>
        <taxon>Methanobacteriota</taxon>
        <taxon>Stenosarchaea group</taxon>
        <taxon>Methanomicrobia</taxon>
        <taxon>Methanotrichales</taxon>
        <taxon>Methanotrichaceae</taxon>
        <taxon>Methanocrinis</taxon>
    </lineage>
</organism>
<name>A0ABT5X9U8_9EURY</name>
<dbReference type="Pfam" id="PF08004">
    <property type="entry name" value="DUF1699"/>
    <property type="match status" value="1"/>
</dbReference>
<dbReference type="EMBL" id="JARFPK010000043">
    <property type="protein sequence ID" value="MDF0591483.1"/>
    <property type="molecule type" value="Genomic_DNA"/>
</dbReference>
<dbReference type="RefSeq" id="WP_316967215.1">
    <property type="nucleotide sequence ID" value="NZ_JARFPK010000043.1"/>
</dbReference>
<dbReference type="InterPro" id="IPR012546">
    <property type="entry name" value="DUF1699"/>
</dbReference>
<protein>
    <submittedName>
        <fullName evidence="1">DUF1699 family protein</fullName>
    </submittedName>
</protein>
<sequence length="97" mass="11040">MGYTIKITYRPSGMDLMQLMKTVLRLRTIQLPVSYDKKISKATVSILDIQGVALIEGDVWGHRKDIDKYYVIDESIVEEIDDLMSGGKNIDEVVFTN</sequence>
<proteinExistence type="predicted"/>